<dbReference type="RefSeq" id="WP_244714517.1">
    <property type="nucleotide sequence ID" value="NZ_CP095049.1"/>
</dbReference>
<dbReference type="Pfam" id="PF26314">
    <property type="entry name" value="MptA_B_family"/>
    <property type="match status" value="1"/>
</dbReference>
<feature type="transmembrane region" description="Helical" evidence="1">
    <location>
        <begin position="236"/>
        <end position="256"/>
    </location>
</feature>
<reference evidence="2 3" key="1">
    <citation type="submission" date="2022-04" db="EMBL/GenBank/DDBJ databases">
        <title>Hymenobacter sp. isolated from the air.</title>
        <authorList>
            <person name="Won M."/>
            <person name="Lee C.-M."/>
            <person name="Woen H.-Y."/>
            <person name="Kwon S.-W."/>
        </authorList>
    </citation>
    <scope>NUCLEOTIDE SEQUENCE [LARGE SCALE GENOMIC DNA]</scope>
    <source>
        <strain evidence="3">5116 S-27</strain>
    </source>
</reference>
<keyword evidence="1" id="KW-0812">Transmembrane</keyword>
<evidence type="ECO:0008006" key="4">
    <source>
        <dbReference type="Google" id="ProtNLM"/>
    </source>
</evidence>
<evidence type="ECO:0000256" key="1">
    <source>
        <dbReference type="SAM" id="Phobius"/>
    </source>
</evidence>
<feature type="transmembrane region" description="Helical" evidence="1">
    <location>
        <begin position="34"/>
        <end position="51"/>
    </location>
</feature>
<name>A0ABY4F3R6_9BACT</name>
<evidence type="ECO:0000313" key="2">
    <source>
        <dbReference type="EMBL" id="UOQ51307.1"/>
    </source>
</evidence>
<dbReference type="EMBL" id="CP095049">
    <property type="protein sequence ID" value="UOQ51307.1"/>
    <property type="molecule type" value="Genomic_DNA"/>
</dbReference>
<keyword evidence="1" id="KW-1133">Transmembrane helix</keyword>
<feature type="transmembrane region" description="Helical" evidence="1">
    <location>
        <begin position="204"/>
        <end position="230"/>
    </location>
</feature>
<feature type="transmembrane region" description="Helical" evidence="1">
    <location>
        <begin position="163"/>
        <end position="183"/>
    </location>
</feature>
<proteinExistence type="predicted"/>
<feature type="transmembrane region" description="Helical" evidence="1">
    <location>
        <begin position="329"/>
        <end position="349"/>
    </location>
</feature>
<keyword evidence="3" id="KW-1185">Reference proteome</keyword>
<organism evidence="2 3">
    <name type="scientific">Hymenobacter cellulosivorans</name>
    <dbReference type="NCBI Taxonomy" id="2932249"/>
    <lineage>
        <taxon>Bacteria</taxon>
        <taxon>Pseudomonadati</taxon>
        <taxon>Bacteroidota</taxon>
        <taxon>Cytophagia</taxon>
        <taxon>Cytophagales</taxon>
        <taxon>Hymenobacteraceae</taxon>
        <taxon>Hymenobacter</taxon>
    </lineage>
</organism>
<protein>
    <recommendedName>
        <fullName evidence="4">DUF2029 domain-containing protein</fullName>
    </recommendedName>
</protein>
<feature type="transmembrane region" description="Helical" evidence="1">
    <location>
        <begin position="268"/>
        <end position="287"/>
    </location>
</feature>
<feature type="transmembrane region" description="Helical" evidence="1">
    <location>
        <begin position="361"/>
        <end position="382"/>
    </location>
</feature>
<dbReference type="Proteomes" id="UP000831785">
    <property type="component" value="Chromosome"/>
</dbReference>
<evidence type="ECO:0000313" key="3">
    <source>
        <dbReference type="Proteomes" id="UP000831785"/>
    </source>
</evidence>
<sequence length="448" mass="49193">MNPRLTGAHGLAAVLSATAYLGLAYAIPRSDFGLLLALYTVAFGGYALLLRRPLPLRYGLGLALILRLLWLPALPALSDDYFRFRWDGALVAAGQNPYRLRPADRMAPAADSTVSPLPPLSKQAARQLYTQLNSPHYYSVYPPVCQAAFGLASKLFPTREQGFVLVLRLVLLMAEAGTALLLLRLLPRFGLPDSRALTYLLNPLVIVELTGNLHFEALLICGVLAALWLLAQNRRAMAAAALAAAIATKLLPVLALPLLLRRLGWAQFLRYAGLTVVFLLVLFAPFVSADLLRNLGRSLDLYFHKFEFNASLYYLLRAVGYWHTGYNQIARLGTFLALATGLGALLLAATEKRPTLATLPGTLLFTLTLYFALATTVHPWYITTLVALSSFTRYRFALVWSALIPLSYAAYQTSAYTENLSLVAAEYAVAGAVLLWEILRANPEPRPE</sequence>
<accession>A0ABY4F3R6</accession>
<keyword evidence="1" id="KW-0472">Membrane</keyword>
<gene>
    <name evidence="2" type="ORF">MUN80_16255</name>
</gene>